<evidence type="ECO:0000259" key="4">
    <source>
        <dbReference type="Pfam" id="PF00501"/>
    </source>
</evidence>
<proteinExistence type="inferred from homology"/>
<dbReference type="eggNOG" id="KOG1176">
    <property type="taxonomic scope" value="Eukaryota"/>
</dbReference>
<dbReference type="InterPro" id="IPR045851">
    <property type="entry name" value="AMP-bd_C_sf"/>
</dbReference>
<evidence type="ECO:0000256" key="2">
    <source>
        <dbReference type="ARBA" id="ARBA00006432"/>
    </source>
</evidence>
<dbReference type="GO" id="GO:0016405">
    <property type="term" value="F:CoA-ligase activity"/>
    <property type="evidence" value="ECO:0007669"/>
    <property type="project" value="TreeGrafter"/>
</dbReference>
<dbReference type="Proteomes" id="UP000659654">
    <property type="component" value="Unassembled WGS sequence"/>
</dbReference>
<dbReference type="FunFam" id="3.30.300.30:FF:000007">
    <property type="entry name" value="4-coumarate--CoA ligase 2"/>
    <property type="match status" value="1"/>
</dbReference>
<dbReference type="GO" id="GO:0005777">
    <property type="term" value="C:peroxisome"/>
    <property type="evidence" value="ECO:0007669"/>
    <property type="project" value="UniProtKB-SubCell"/>
</dbReference>
<dbReference type="WBParaSite" id="BXY_0784800.1">
    <property type="protein sequence ID" value="BXY_0784800.1"/>
    <property type="gene ID" value="BXY_0784800"/>
</dbReference>
<comment type="subcellular location">
    <subcellularLocation>
        <location evidence="1">Peroxisome</location>
    </subcellularLocation>
</comment>
<sequence>MTIFKSHLPSVQIDERPMATQILDAIWRHSVENPSKKAMINAKDASDFVTYRQLYLHIHSYAAFLNDIKFGQEDVACVATKNRWEYPVVLTGTLAVGGIVSAASYAFTDWELARQFNDCGATLVVCEDAVLDKVRLAVKDAPKVKNIIVIGEPASTGGPGPKIYNLTEILKKEPSYRLPKIKWRVKKDLALIPYSSGTTGAPKGVMLSHYNLSAMRATFHSYLEKQVFPAISPNYDPKNEALVFFLPFYHAYGNTLMIDAICTGGTSLVMSTFDPEVFCSTIEKYRIKSVNVVPPIVVFLAKSPIVDKCDLSSLIYIGSGAAPLGQDLSDDVMRRLPNLKGLYQGYGMTEITMASHLMDPIKAVGEKISSVGDLLPNAEAIVVDPETGKRLGHNQKGEICVRSPAVMQGYLHKMHDTASTIDKDGWLHTGDIGYVDNDGLFFIVDRLKELIKVRGFQVPPAELEDLLLSHPLIADAAVVGVKDQRSGELPKAFVVRKNHSLTDEEVKKFVADKTAHYKHLKGGVEFIDVIPRSPSGKILRKELRTREAPKPKL</sequence>
<dbReference type="PANTHER" id="PTHR24096:SF422">
    <property type="entry name" value="BCDNA.GH02901"/>
    <property type="match status" value="1"/>
</dbReference>
<dbReference type="Gene3D" id="3.30.300.30">
    <property type="match status" value="1"/>
</dbReference>
<dbReference type="Proteomes" id="UP000095284">
    <property type="component" value="Unplaced"/>
</dbReference>
<dbReference type="Pfam" id="PF00501">
    <property type="entry name" value="AMP-binding"/>
    <property type="match status" value="1"/>
</dbReference>
<dbReference type="Gene3D" id="2.30.38.10">
    <property type="entry name" value="Luciferase, Domain 3"/>
    <property type="match status" value="1"/>
</dbReference>
<dbReference type="EMBL" id="CAJFCV020000004">
    <property type="protein sequence ID" value="CAG9116923.1"/>
    <property type="molecule type" value="Genomic_DNA"/>
</dbReference>
<dbReference type="InterPro" id="IPR020845">
    <property type="entry name" value="AMP-binding_CS"/>
</dbReference>
<evidence type="ECO:0000313" key="10">
    <source>
        <dbReference type="WBParaSite" id="BXY_0784800.1"/>
    </source>
</evidence>
<evidence type="ECO:0000256" key="3">
    <source>
        <dbReference type="ARBA" id="ARBA00023140"/>
    </source>
</evidence>
<dbReference type="OrthoDB" id="10253869at2759"/>
<evidence type="ECO:0000313" key="6">
    <source>
        <dbReference type="EMBL" id="CAD5227104.1"/>
    </source>
</evidence>
<comment type="similarity">
    <text evidence="2">Belongs to the ATP-dependent AMP-binding enzyme family.</text>
</comment>
<evidence type="ECO:0000313" key="8">
    <source>
        <dbReference type="Proteomes" id="UP000095284"/>
    </source>
</evidence>
<dbReference type="SUPFAM" id="SSF56801">
    <property type="entry name" value="Acetyl-CoA synthetase-like"/>
    <property type="match status" value="1"/>
</dbReference>
<reference evidence="7" key="2">
    <citation type="submission" date="2020-08" db="EMBL/GenBank/DDBJ databases">
        <authorList>
            <person name="Kikuchi T."/>
        </authorList>
    </citation>
    <scope>NUCLEOTIDE SEQUENCE</scope>
    <source>
        <strain evidence="6">Ka4C1</strain>
    </source>
</reference>
<evidence type="ECO:0000259" key="5">
    <source>
        <dbReference type="Pfam" id="PF13193"/>
    </source>
</evidence>
<evidence type="ECO:0000313" key="7">
    <source>
        <dbReference type="EMBL" id="CAG9116923.1"/>
    </source>
</evidence>
<dbReference type="InterPro" id="IPR000873">
    <property type="entry name" value="AMP-dep_synth/lig_dom"/>
</dbReference>
<dbReference type="InterPro" id="IPR025110">
    <property type="entry name" value="AMP-bd_C"/>
</dbReference>
<organism evidence="8 10">
    <name type="scientific">Bursaphelenchus xylophilus</name>
    <name type="common">Pinewood nematode worm</name>
    <name type="synonym">Aphelenchoides xylophilus</name>
    <dbReference type="NCBI Taxonomy" id="6326"/>
    <lineage>
        <taxon>Eukaryota</taxon>
        <taxon>Metazoa</taxon>
        <taxon>Ecdysozoa</taxon>
        <taxon>Nematoda</taxon>
        <taxon>Chromadorea</taxon>
        <taxon>Rhabditida</taxon>
        <taxon>Tylenchina</taxon>
        <taxon>Tylenchomorpha</taxon>
        <taxon>Aphelenchoidea</taxon>
        <taxon>Aphelenchoididae</taxon>
        <taxon>Bursaphelenchus</taxon>
    </lineage>
</organism>
<name>A0A1I7S4B6_BURXY</name>
<dbReference type="CDD" id="cd05911">
    <property type="entry name" value="Firefly_Luc_like"/>
    <property type="match status" value="1"/>
</dbReference>
<keyword evidence="9" id="KW-1185">Reference proteome</keyword>
<dbReference type="AlphaFoldDB" id="A0A1I7S4B6"/>
<dbReference type="EMBL" id="CAJFDI010000004">
    <property type="protein sequence ID" value="CAD5227104.1"/>
    <property type="molecule type" value="Genomic_DNA"/>
</dbReference>
<evidence type="ECO:0000256" key="1">
    <source>
        <dbReference type="ARBA" id="ARBA00004275"/>
    </source>
</evidence>
<keyword evidence="3" id="KW-0576">Peroxisome</keyword>
<dbReference type="Gene3D" id="3.40.50.980">
    <property type="match status" value="2"/>
</dbReference>
<feature type="domain" description="AMP-dependent synthetase/ligase" evidence="4">
    <location>
        <begin position="29"/>
        <end position="411"/>
    </location>
</feature>
<feature type="domain" description="AMP-binding enzyme C-terminal" evidence="5">
    <location>
        <begin position="462"/>
        <end position="537"/>
    </location>
</feature>
<dbReference type="SMR" id="A0A1I7S4B6"/>
<gene>
    <name evidence="6" type="ORF">BXYJ_LOCUS9649</name>
</gene>
<reference evidence="10" key="1">
    <citation type="submission" date="2016-11" db="UniProtKB">
        <authorList>
            <consortium name="WormBaseParasite"/>
        </authorList>
    </citation>
    <scope>IDENTIFICATION</scope>
</reference>
<evidence type="ECO:0000313" key="9">
    <source>
        <dbReference type="Proteomes" id="UP000659654"/>
    </source>
</evidence>
<dbReference type="Proteomes" id="UP000582659">
    <property type="component" value="Unassembled WGS sequence"/>
</dbReference>
<dbReference type="PROSITE" id="PS00455">
    <property type="entry name" value="AMP_BINDING"/>
    <property type="match status" value="1"/>
</dbReference>
<accession>A0A1I7S4B6</accession>
<dbReference type="PANTHER" id="PTHR24096">
    <property type="entry name" value="LONG-CHAIN-FATTY-ACID--COA LIGASE"/>
    <property type="match status" value="1"/>
</dbReference>
<dbReference type="Pfam" id="PF13193">
    <property type="entry name" value="AMP-binding_C"/>
    <property type="match status" value="1"/>
</dbReference>
<protein>
    <submittedName>
        <fullName evidence="6">(pine wood nematode) hypothetical protein</fullName>
    </submittedName>
</protein>